<dbReference type="PANTHER" id="PTHR30336:SF4">
    <property type="entry name" value="ENVELOPE BIOGENESIS FACTOR ELYC"/>
    <property type="match status" value="1"/>
</dbReference>
<feature type="domain" description="DUF218" evidence="2">
    <location>
        <begin position="86"/>
        <end position="252"/>
    </location>
</feature>
<comment type="caution">
    <text evidence="3">The sequence shown here is derived from an EMBL/GenBank/DDBJ whole genome shotgun (WGS) entry which is preliminary data.</text>
</comment>
<dbReference type="GO" id="GO:0005886">
    <property type="term" value="C:plasma membrane"/>
    <property type="evidence" value="ECO:0007669"/>
    <property type="project" value="TreeGrafter"/>
</dbReference>
<dbReference type="Pfam" id="PF02698">
    <property type="entry name" value="DUF218"/>
    <property type="match status" value="1"/>
</dbReference>
<dbReference type="InterPro" id="IPR051599">
    <property type="entry name" value="Cell_Envelope_Assoc"/>
</dbReference>
<keyword evidence="1" id="KW-1133">Transmembrane helix</keyword>
<dbReference type="AlphaFoldDB" id="A0A368L6N1"/>
<dbReference type="GO" id="GO:0000270">
    <property type="term" value="P:peptidoglycan metabolic process"/>
    <property type="evidence" value="ECO:0007669"/>
    <property type="project" value="TreeGrafter"/>
</dbReference>
<accession>A0A368L6N1</accession>
<dbReference type="Gene3D" id="3.40.50.620">
    <property type="entry name" value="HUPs"/>
    <property type="match status" value="1"/>
</dbReference>
<dbReference type="PANTHER" id="PTHR30336">
    <property type="entry name" value="INNER MEMBRANE PROTEIN, PROBABLE PERMEASE"/>
    <property type="match status" value="1"/>
</dbReference>
<dbReference type="EMBL" id="QPGB01000001">
    <property type="protein sequence ID" value="RCS59287.1"/>
    <property type="molecule type" value="Genomic_DNA"/>
</dbReference>
<dbReference type="InterPro" id="IPR003848">
    <property type="entry name" value="DUF218"/>
</dbReference>
<sequence>MSFSLYKLLGSLLLPPASLLLLVALCLAMSMITSARQRTWQALAGLLLLLQLALSTPYVGQQLLRSLEDPRYLIPPSQLQAVKQSQVIVVLGGGQHEYSPEYQAGMPNPASLVRLHYGAWLHRQTQTPLLLSGGRVFNERESEAAAMQYALQSTYKLHAKWLEEKSRNTDENIAYLSPLLAQAGVKRITLVTSAYHMPRALRLMAPYAREYGFTVIPAATQFYRGQPTAPTDWIPSGIGMRYSQIALHEWLALAGLWLRGK</sequence>
<keyword evidence="1" id="KW-0472">Membrane</keyword>
<keyword evidence="4" id="KW-1185">Reference proteome</keyword>
<dbReference type="GO" id="GO:0043164">
    <property type="term" value="P:Gram-negative-bacterium-type cell wall biogenesis"/>
    <property type="evidence" value="ECO:0007669"/>
    <property type="project" value="TreeGrafter"/>
</dbReference>
<evidence type="ECO:0000259" key="2">
    <source>
        <dbReference type="Pfam" id="PF02698"/>
    </source>
</evidence>
<gene>
    <name evidence="3" type="ORF">DU000_00640</name>
</gene>
<dbReference type="Proteomes" id="UP000252357">
    <property type="component" value="Unassembled WGS sequence"/>
</dbReference>
<evidence type="ECO:0000313" key="4">
    <source>
        <dbReference type="Proteomes" id="UP000252357"/>
    </source>
</evidence>
<proteinExistence type="predicted"/>
<feature type="transmembrane region" description="Helical" evidence="1">
    <location>
        <begin position="40"/>
        <end position="59"/>
    </location>
</feature>
<name>A0A368L6N1_9BURK</name>
<dbReference type="CDD" id="cd06259">
    <property type="entry name" value="YdcF-like"/>
    <property type="match status" value="1"/>
</dbReference>
<dbReference type="InterPro" id="IPR014729">
    <property type="entry name" value="Rossmann-like_a/b/a_fold"/>
</dbReference>
<reference evidence="3 4" key="1">
    <citation type="journal article" date="2018" name="Int. J. Syst. Evol. Microbiol.">
        <title>Parvibium lacunae gen. nov., sp. nov., a new member of the family Alcaligenaceae isolated from a freshwater pond.</title>
        <authorList>
            <person name="Chen W.M."/>
            <person name="Xie P.B."/>
            <person name="Hsu M.Y."/>
            <person name="Sheu S.Y."/>
        </authorList>
    </citation>
    <scope>NUCLEOTIDE SEQUENCE [LARGE SCALE GENOMIC DNA]</scope>
    <source>
        <strain evidence="3 4">KMB9</strain>
    </source>
</reference>
<protein>
    <submittedName>
        <fullName evidence="3">YdcF family protein</fullName>
    </submittedName>
</protein>
<keyword evidence="1" id="KW-0812">Transmembrane</keyword>
<evidence type="ECO:0000256" key="1">
    <source>
        <dbReference type="SAM" id="Phobius"/>
    </source>
</evidence>
<organism evidence="3 4">
    <name type="scientific">Parvibium lacunae</name>
    <dbReference type="NCBI Taxonomy" id="1888893"/>
    <lineage>
        <taxon>Bacteria</taxon>
        <taxon>Pseudomonadati</taxon>
        <taxon>Pseudomonadota</taxon>
        <taxon>Betaproteobacteria</taxon>
        <taxon>Burkholderiales</taxon>
        <taxon>Alcaligenaceae</taxon>
        <taxon>Parvibium</taxon>
    </lineage>
</organism>
<evidence type="ECO:0000313" key="3">
    <source>
        <dbReference type="EMBL" id="RCS59287.1"/>
    </source>
</evidence>